<reference evidence="3 4" key="1">
    <citation type="journal article" date="2016" name="Genome Biol. Evol.">
        <title>Gene Family Evolution Reflects Adaptation to Soil Environmental Stressors in the Genome of the Collembolan Orchesella cincta.</title>
        <authorList>
            <person name="Faddeeva-Vakhrusheva A."/>
            <person name="Derks M.F."/>
            <person name="Anvar S.Y."/>
            <person name="Agamennone V."/>
            <person name="Suring W."/>
            <person name="Smit S."/>
            <person name="van Straalen N.M."/>
            <person name="Roelofs D."/>
        </authorList>
    </citation>
    <scope>NUCLEOTIDE SEQUENCE [LARGE SCALE GENOMIC DNA]</scope>
    <source>
        <tissue evidence="3">Mixed pool</tissue>
    </source>
</reference>
<feature type="region of interest" description="Disordered" evidence="1">
    <location>
        <begin position="57"/>
        <end position="83"/>
    </location>
</feature>
<feature type="compositionally biased region" description="Gly residues" evidence="1">
    <location>
        <begin position="64"/>
        <end position="74"/>
    </location>
</feature>
<dbReference type="EMBL" id="LJIJ01000485">
    <property type="protein sequence ID" value="ODM96946.1"/>
    <property type="molecule type" value="Genomic_DNA"/>
</dbReference>
<comment type="caution">
    <text evidence="3">The sequence shown here is derived from an EMBL/GenBank/DDBJ whole genome shotgun (WGS) entry which is preliminary data.</text>
</comment>
<gene>
    <name evidence="3" type="ORF">Ocin01_09728</name>
</gene>
<protein>
    <submittedName>
        <fullName evidence="3">Uncharacterized protein</fullName>
    </submittedName>
</protein>
<evidence type="ECO:0000256" key="2">
    <source>
        <dbReference type="SAM" id="SignalP"/>
    </source>
</evidence>
<keyword evidence="4" id="KW-1185">Reference proteome</keyword>
<dbReference type="AlphaFoldDB" id="A0A1D2MVB5"/>
<name>A0A1D2MVB5_ORCCI</name>
<evidence type="ECO:0000256" key="1">
    <source>
        <dbReference type="SAM" id="MobiDB-lite"/>
    </source>
</evidence>
<feature type="signal peptide" evidence="2">
    <location>
        <begin position="1"/>
        <end position="22"/>
    </location>
</feature>
<evidence type="ECO:0000313" key="4">
    <source>
        <dbReference type="Proteomes" id="UP000094527"/>
    </source>
</evidence>
<organism evidence="3 4">
    <name type="scientific">Orchesella cincta</name>
    <name type="common">Springtail</name>
    <name type="synonym">Podura cincta</name>
    <dbReference type="NCBI Taxonomy" id="48709"/>
    <lineage>
        <taxon>Eukaryota</taxon>
        <taxon>Metazoa</taxon>
        <taxon>Ecdysozoa</taxon>
        <taxon>Arthropoda</taxon>
        <taxon>Hexapoda</taxon>
        <taxon>Collembola</taxon>
        <taxon>Entomobryomorpha</taxon>
        <taxon>Entomobryoidea</taxon>
        <taxon>Orchesellidae</taxon>
        <taxon>Orchesellinae</taxon>
        <taxon>Orchesella</taxon>
    </lineage>
</organism>
<evidence type="ECO:0000313" key="3">
    <source>
        <dbReference type="EMBL" id="ODM96946.1"/>
    </source>
</evidence>
<sequence>MKGLHFLLVAFYLALFVCLVFGQDSDNNGDSGQPPKKERFLLPGWLPWKPINIPRPVAAATTGGTTGGSTGGSTGSTMSTMMG</sequence>
<accession>A0A1D2MVB5</accession>
<proteinExistence type="predicted"/>
<feature type="chain" id="PRO_5008904601" evidence="2">
    <location>
        <begin position="23"/>
        <end position="83"/>
    </location>
</feature>
<dbReference type="Proteomes" id="UP000094527">
    <property type="component" value="Unassembled WGS sequence"/>
</dbReference>
<keyword evidence="2" id="KW-0732">Signal</keyword>